<evidence type="ECO:0000313" key="8">
    <source>
        <dbReference type="Proteomes" id="UP000034024"/>
    </source>
</evidence>
<organism evidence="7 8">
    <name type="scientific">Deinococcus soli</name>
    <name type="common">ex Cha et al. 2016</name>
    <dbReference type="NCBI Taxonomy" id="1309411"/>
    <lineage>
        <taxon>Bacteria</taxon>
        <taxon>Thermotogati</taxon>
        <taxon>Deinococcota</taxon>
        <taxon>Deinococci</taxon>
        <taxon>Deinococcales</taxon>
        <taxon>Deinococcaceae</taxon>
        <taxon>Deinococcus</taxon>
    </lineage>
</organism>
<sequence length="139" mass="15349">MPGVPLHLPAALHAALWQHARTHPRHEVVGALGGVQHGETWCVHTLYPLPNIAPDPTREYLADPTYLLRALKAMRAEDLDLVGLYHSHPRGPDRPSRTDTRLAAYDVPYLIADLQGGTLRAYLLPEAHEVALHVTDGPE</sequence>
<evidence type="ECO:0000256" key="1">
    <source>
        <dbReference type="ARBA" id="ARBA00022670"/>
    </source>
</evidence>
<dbReference type="SMART" id="SM00232">
    <property type="entry name" value="JAB_MPN"/>
    <property type="match status" value="1"/>
</dbReference>
<evidence type="ECO:0000256" key="3">
    <source>
        <dbReference type="ARBA" id="ARBA00022801"/>
    </source>
</evidence>
<reference evidence="7 8" key="1">
    <citation type="submission" date="2015-01" db="EMBL/GenBank/DDBJ databases">
        <title>Deinococcus soli/N5/whole genome sequencing.</title>
        <authorList>
            <person name="Kim M.K."/>
            <person name="Srinivasan S."/>
            <person name="Lee J.-J."/>
        </authorList>
    </citation>
    <scope>NUCLEOTIDE SEQUENCE [LARGE SCALE GENOMIC DNA]</scope>
    <source>
        <strain evidence="7 8">N5</strain>
    </source>
</reference>
<protein>
    <submittedName>
        <fullName evidence="7">Mov34/MPN/PAD-1</fullName>
    </submittedName>
</protein>
<dbReference type="CDD" id="cd08070">
    <property type="entry name" value="MPN_like"/>
    <property type="match status" value="1"/>
</dbReference>
<dbReference type="GO" id="GO:0006508">
    <property type="term" value="P:proteolysis"/>
    <property type="evidence" value="ECO:0007669"/>
    <property type="project" value="UniProtKB-KW"/>
</dbReference>
<accession>A0A0F7JQW4</accession>
<dbReference type="AlphaFoldDB" id="A0A0F7JQW4"/>
<dbReference type="Proteomes" id="UP000034024">
    <property type="component" value="Chromosome"/>
</dbReference>
<dbReference type="KEGG" id="dch:SY84_15200"/>
<keyword evidence="3" id="KW-0378">Hydrolase</keyword>
<keyword evidence="5" id="KW-0482">Metalloprotease</keyword>
<keyword evidence="8" id="KW-1185">Reference proteome</keyword>
<dbReference type="Pfam" id="PF14464">
    <property type="entry name" value="Prok-JAB"/>
    <property type="match status" value="1"/>
</dbReference>
<dbReference type="PANTHER" id="PTHR34858:SF1">
    <property type="entry name" value="CYSO-CYSTEINE PEPTIDASE"/>
    <property type="match status" value="1"/>
</dbReference>
<dbReference type="InterPro" id="IPR000555">
    <property type="entry name" value="JAMM/MPN+_dom"/>
</dbReference>
<evidence type="ECO:0000313" key="7">
    <source>
        <dbReference type="EMBL" id="AKH18142.1"/>
    </source>
</evidence>
<dbReference type="RefSeq" id="WP_046844709.1">
    <property type="nucleotide sequence ID" value="NZ_CP011389.1"/>
</dbReference>
<keyword evidence="4" id="KW-0862">Zinc</keyword>
<dbReference type="GO" id="GO:0008270">
    <property type="term" value="F:zinc ion binding"/>
    <property type="evidence" value="ECO:0007669"/>
    <property type="project" value="TreeGrafter"/>
</dbReference>
<dbReference type="PANTHER" id="PTHR34858">
    <property type="entry name" value="CYSO-CYSTEINE PEPTIDASE"/>
    <property type="match status" value="1"/>
</dbReference>
<dbReference type="EMBL" id="CP011389">
    <property type="protein sequence ID" value="AKH18142.1"/>
    <property type="molecule type" value="Genomic_DNA"/>
</dbReference>
<dbReference type="Gene3D" id="3.40.140.10">
    <property type="entry name" value="Cytidine Deaminase, domain 2"/>
    <property type="match status" value="1"/>
</dbReference>
<evidence type="ECO:0000256" key="4">
    <source>
        <dbReference type="ARBA" id="ARBA00022833"/>
    </source>
</evidence>
<dbReference type="GO" id="GO:0008235">
    <property type="term" value="F:metalloexopeptidase activity"/>
    <property type="evidence" value="ECO:0007669"/>
    <property type="project" value="TreeGrafter"/>
</dbReference>
<dbReference type="OrthoDB" id="9802958at2"/>
<dbReference type="InterPro" id="IPR028090">
    <property type="entry name" value="JAB_dom_prok"/>
</dbReference>
<proteinExistence type="predicted"/>
<keyword evidence="1" id="KW-0645">Protease</keyword>
<dbReference type="InterPro" id="IPR051929">
    <property type="entry name" value="VirAsm_ModProt"/>
</dbReference>
<name>A0A0F7JQW4_9DEIO</name>
<dbReference type="SUPFAM" id="SSF102712">
    <property type="entry name" value="JAB1/MPN domain"/>
    <property type="match status" value="1"/>
</dbReference>
<evidence type="ECO:0000256" key="2">
    <source>
        <dbReference type="ARBA" id="ARBA00022723"/>
    </source>
</evidence>
<evidence type="ECO:0000256" key="5">
    <source>
        <dbReference type="ARBA" id="ARBA00023049"/>
    </source>
</evidence>
<evidence type="ECO:0000259" key="6">
    <source>
        <dbReference type="SMART" id="SM00232"/>
    </source>
</evidence>
<gene>
    <name evidence="7" type="ORF">SY84_15200</name>
</gene>
<feature type="domain" description="JAB1/MPN/MOV34 metalloenzyme" evidence="6">
    <location>
        <begin position="5"/>
        <end position="127"/>
    </location>
</feature>
<dbReference type="PATRIC" id="fig|1309411.5.peg.3103"/>
<keyword evidence="2" id="KW-0479">Metal-binding</keyword>